<reference evidence="1" key="1">
    <citation type="journal article" date="2023" name="Mol. Phylogenet. Evol.">
        <title>Genome-scale phylogeny and comparative genomics of the fungal order Sordariales.</title>
        <authorList>
            <person name="Hensen N."/>
            <person name="Bonometti L."/>
            <person name="Westerberg I."/>
            <person name="Brannstrom I.O."/>
            <person name="Guillou S."/>
            <person name="Cros-Aarteil S."/>
            <person name="Calhoun S."/>
            <person name="Haridas S."/>
            <person name="Kuo A."/>
            <person name="Mondo S."/>
            <person name="Pangilinan J."/>
            <person name="Riley R."/>
            <person name="LaButti K."/>
            <person name="Andreopoulos B."/>
            <person name="Lipzen A."/>
            <person name="Chen C."/>
            <person name="Yan M."/>
            <person name="Daum C."/>
            <person name="Ng V."/>
            <person name="Clum A."/>
            <person name="Steindorff A."/>
            <person name="Ohm R.A."/>
            <person name="Martin F."/>
            <person name="Silar P."/>
            <person name="Natvig D.O."/>
            <person name="Lalanne C."/>
            <person name="Gautier V."/>
            <person name="Ament-Velasquez S.L."/>
            <person name="Kruys A."/>
            <person name="Hutchinson M.I."/>
            <person name="Powell A.J."/>
            <person name="Barry K."/>
            <person name="Miller A.N."/>
            <person name="Grigoriev I.V."/>
            <person name="Debuchy R."/>
            <person name="Gladieux P."/>
            <person name="Hiltunen Thoren M."/>
            <person name="Johannesson H."/>
        </authorList>
    </citation>
    <scope>NUCLEOTIDE SEQUENCE</scope>
    <source>
        <strain evidence="1">CBS 990.96</strain>
    </source>
</reference>
<protein>
    <recommendedName>
        <fullName evidence="3">NB-ARC domain-containing protein</fullName>
    </recommendedName>
</protein>
<dbReference type="SUPFAM" id="SSF53167">
    <property type="entry name" value="Purine and uridine phosphorylases"/>
    <property type="match status" value="1"/>
</dbReference>
<organism evidence="1 2">
    <name type="scientific">Podospora fimiseda</name>
    <dbReference type="NCBI Taxonomy" id="252190"/>
    <lineage>
        <taxon>Eukaryota</taxon>
        <taxon>Fungi</taxon>
        <taxon>Dikarya</taxon>
        <taxon>Ascomycota</taxon>
        <taxon>Pezizomycotina</taxon>
        <taxon>Sordariomycetes</taxon>
        <taxon>Sordariomycetidae</taxon>
        <taxon>Sordariales</taxon>
        <taxon>Podosporaceae</taxon>
        <taxon>Podospora</taxon>
    </lineage>
</organism>
<dbReference type="Proteomes" id="UP001301958">
    <property type="component" value="Unassembled WGS sequence"/>
</dbReference>
<dbReference type="InterPro" id="IPR027417">
    <property type="entry name" value="P-loop_NTPase"/>
</dbReference>
<evidence type="ECO:0000313" key="1">
    <source>
        <dbReference type="EMBL" id="KAK4220532.1"/>
    </source>
</evidence>
<dbReference type="EMBL" id="MU865730">
    <property type="protein sequence ID" value="KAK4220532.1"/>
    <property type="molecule type" value="Genomic_DNA"/>
</dbReference>
<accession>A0AAN6YPN7</accession>
<gene>
    <name evidence="1" type="ORF">QBC38DRAFT_550624</name>
</gene>
<sequence>MRSGKLRDDIAKQTNAIAFDMEGAGMCKGFPSWVVIKGVCDYAGSHKNKKFQGYAAATAAAATKDFLVRNWVPLNRRPLPSFRQTNETDLCCLTDLPSISTDPHLNKQRIEEAKGGRTNSEDDCQRTAIEGLGNWLLIIDNADDVKLFFGDTALAEYLPFSRRGSILVTTRNHELGLQLVGSRSFIVPVEEMSREEALKLLGKNLKVHHMSNKRSTNALLEFLAYLPLAIRQASAYMAKKQISTTEYLELCKSSNEYMIELLSKEVEDRHRYKSIQNAVATTWLISFQQISDHDPVVAKVLERLEDVLPWPNTKTVMNG</sequence>
<dbReference type="PANTHER" id="PTHR46082:SF6">
    <property type="entry name" value="AAA+ ATPASE DOMAIN-CONTAINING PROTEIN-RELATED"/>
    <property type="match status" value="1"/>
</dbReference>
<comment type="caution">
    <text evidence="1">The sequence shown here is derived from an EMBL/GenBank/DDBJ whole genome shotgun (WGS) entry which is preliminary data.</text>
</comment>
<dbReference type="GO" id="GO:0003824">
    <property type="term" value="F:catalytic activity"/>
    <property type="evidence" value="ECO:0007669"/>
    <property type="project" value="InterPro"/>
</dbReference>
<dbReference type="InterPro" id="IPR053137">
    <property type="entry name" value="NLR-like"/>
</dbReference>
<dbReference type="GO" id="GO:0009116">
    <property type="term" value="P:nucleoside metabolic process"/>
    <property type="evidence" value="ECO:0007669"/>
    <property type="project" value="InterPro"/>
</dbReference>
<name>A0AAN6YPN7_9PEZI</name>
<evidence type="ECO:0008006" key="3">
    <source>
        <dbReference type="Google" id="ProtNLM"/>
    </source>
</evidence>
<reference evidence="1" key="2">
    <citation type="submission" date="2023-05" db="EMBL/GenBank/DDBJ databases">
        <authorList>
            <consortium name="Lawrence Berkeley National Laboratory"/>
            <person name="Steindorff A."/>
            <person name="Hensen N."/>
            <person name="Bonometti L."/>
            <person name="Westerberg I."/>
            <person name="Brannstrom I.O."/>
            <person name="Guillou S."/>
            <person name="Cros-Aarteil S."/>
            <person name="Calhoun S."/>
            <person name="Haridas S."/>
            <person name="Kuo A."/>
            <person name="Mondo S."/>
            <person name="Pangilinan J."/>
            <person name="Riley R."/>
            <person name="Labutti K."/>
            <person name="Andreopoulos B."/>
            <person name="Lipzen A."/>
            <person name="Chen C."/>
            <person name="Yanf M."/>
            <person name="Daum C."/>
            <person name="Ng V."/>
            <person name="Clum A."/>
            <person name="Ohm R."/>
            <person name="Martin F."/>
            <person name="Silar P."/>
            <person name="Natvig D."/>
            <person name="Lalanne C."/>
            <person name="Gautier V."/>
            <person name="Ament-Velasquez S.L."/>
            <person name="Kruys A."/>
            <person name="Hutchinson M.I."/>
            <person name="Powell A.J."/>
            <person name="Barry K."/>
            <person name="Miller A.N."/>
            <person name="Grigoriev I.V."/>
            <person name="Debuchy R."/>
            <person name="Gladieux P."/>
            <person name="Thoren M.H."/>
            <person name="Johannesson H."/>
        </authorList>
    </citation>
    <scope>NUCLEOTIDE SEQUENCE</scope>
    <source>
        <strain evidence="1">CBS 990.96</strain>
    </source>
</reference>
<dbReference type="AlphaFoldDB" id="A0AAN6YPN7"/>
<evidence type="ECO:0000313" key="2">
    <source>
        <dbReference type="Proteomes" id="UP001301958"/>
    </source>
</evidence>
<dbReference type="InterPro" id="IPR035994">
    <property type="entry name" value="Nucleoside_phosphorylase_sf"/>
</dbReference>
<dbReference type="Gene3D" id="3.40.50.1580">
    <property type="entry name" value="Nucleoside phosphorylase domain"/>
    <property type="match status" value="1"/>
</dbReference>
<keyword evidence="2" id="KW-1185">Reference proteome</keyword>
<dbReference type="PANTHER" id="PTHR46082">
    <property type="entry name" value="ATP/GTP-BINDING PROTEIN-RELATED"/>
    <property type="match status" value="1"/>
</dbReference>
<proteinExistence type="predicted"/>
<dbReference type="SUPFAM" id="SSF52540">
    <property type="entry name" value="P-loop containing nucleoside triphosphate hydrolases"/>
    <property type="match status" value="1"/>
</dbReference>